<feature type="non-terminal residue" evidence="2">
    <location>
        <position position="1"/>
    </location>
</feature>
<feature type="compositionally biased region" description="Polar residues" evidence="1">
    <location>
        <begin position="1"/>
        <end position="19"/>
    </location>
</feature>
<dbReference type="EMBL" id="JPKZ01000224">
    <property type="protein sequence ID" value="KHN88519.1"/>
    <property type="molecule type" value="Genomic_DNA"/>
</dbReference>
<evidence type="ECO:0000313" key="2">
    <source>
        <dbReference type="EMBL" id="KHN88519.1"/>
    </source>
</evidence>
<accession>A0A0B2W4B1</accession>
<proteinExistence type="predicted"/>
<sequence length="124" mass="13806">PSRTVSPRRTQHSESSSPATHRCLRPSVGLRAHPPHRPSPFVNLSRSMRSVGVFLSLSPSQTIVHYRRWPIKPSFILSYAQLDRQQDGKIGCDTYMALLGCGELRIATDGKFASCIDGENDEID</sequence>
<reference evidence="2 3" key="1">
    <citation type="submission" date="2014-11" db="EMBL/GenBank/DDBJ databases">
        <title>Genetic blueprint of the zoonotic pathogen Toxocara canis.</title>
        <authorList>
            <person name="Zhu X.-Q."/>
            <person name="Korhonen P.K."/>
            <person name="Cai H."/>
            <person name="Young N.D."/>
            <person name="Nejsum P."/>
            <person name="von Samson-Himmelstjerna G."/>
            <person name="Boag P.R."/>
            <person name="Tan P."/>
            <person name="Li Q."/>
            <person name="Min J."/>
            <person name="Yang Y."/>
            <person name="Wang X."/>
            <person name="Fang X."/>
            <person name="Hall R.S."/>
            <person name="Hofmann A."/>
            <person name="Sternberg P.W."/>
            <person name="Jex A.R."/>
            <person name="Gasser R.B."/>
        </authorList>
    </citation>
    <scope>NUCLEOTIDE SEQUENCE [LARGE SCALE GENOMIC DNA]</scope>
    <source>
        <strain evidence="2">PN_DK_2014</strain>
    </source>
</reference>
<protein>
    <submittedName>
        <fullName evidence="2">Uncharacterized protein</fullName>
    </submittedName>
</protein>
<keyword evidence="3" id="KW-1185">Reference proteome</keyword>
<feature type="region of interest" description="Disordered" evidence="1">
    <location>
        <begin position="1"/>
        <end position="39"/>
    </location>
</feature>
<comment type="caution">
    <text evidence="2">The sequence shown here is derived from an EMBL/GenBank/DDBJ whole genome shotgun (WGS) entry which is preliminary data.</text>
</comment>
<name>A0A0B2W4B1_TOXCA</name>
<dbReference type="AlphaFoldDB" id="A0A0B2W4B1"/>
<organism evidence="2 3">
    <name type="scientific">Toxocara canis</name>
    <name type="common">Canine roundworm</name>
    <dbReference type="NCBI Taxonomy" id="6265"/>
    <lineage>
        <taxon>Eukaryota</taxon>
        <taxon>Metazoa</taxon>
        <taxon>Ecdysozoa</taxon>
        <taxon>Nematoda</taxon>
        <taxon>Chromadorea</taxon>
        <taxon>Rhabditida</taxon>
        <taxon>Spirurina</taxon>
        <taxon>Ascaridomorpha</taxon>
        <taxon>Ascaridoidea</taxon>
        <taxon>Toxocaridae</taxon>
        <taxon>Toxocara</taxon>
    </lineage>
</organism>
<evidence type="ECO:0000256" key="1">
    <source>
        <dbReference type="SAM" id="MobiDB-lite"/>
    </source>
</evidence>
<gene>
    <name evidence="2" type="ORF">Tcan_16487</name>
</gene>
<evidence type="ECO:0000313" key="3">
    <source>
        <dbReference type="Proteomes" id="UP000031036"/>
    </source>
</evidence>
<dbReference type="Proteomes" id="UP000031036">
    <property type="component" value="Unassembled WGS sequence"/>
</dbReference>